<dbReference type="InterPro" id="IPR001387">
    <property type="entry name" value="Cro/C1-type_HTH"/>
</dbReference>
<organism evidence="2 3">
    <name type="scientific">Nocardia tenerifensis</name>
    <dbReference type="NCBI Taxonomy" id="228006"/>
    <lineage>
        <taxon>Bacteria</taxon>
        <taxon>Bacillati</taxon>
        <taxon>Actinomycetota</taxon>
        <taxon>Actinomycetes</taxon>
        <taxon>Mycobacteriales</taxon>
        <taxon>Nocardiaceae</taxon>
        <taxon>Nocardia</taxon>
    </lineage>
</organism>
<keyword evidence="3" id="KW-1185">Reference proteome</keyword>
<dbReference type="PROSITE" id="PS50943">
    <property type="entry name" value="HTH_CROC1"/>
    <property type="match status" value="1"/>
</dbReference>
<dbReference type="Pfam" id="PF13560">
    <property type="entry name" value="HTH_31"/>
    <property type="match status" value="1"/>
</dbReference>
<evidence type="ECO:0000313" key="3">
    <source>
        <dbReference type="Proteomes" id="UP000247569"/>
    </source>
</evidence>
<feature type="domain" description="HTH cro/C1-type" evidence="1">
    <location>
        <begin position="17"/>
        <end position="71"/>
    </location>
</feature>
<dbReference type="SMART" id="SM00530">
    <property type="entry name" value="HTH_XRE"/>
    <property type="match status" value="1"/>
</dbReference>
<protein>
    <submittedName>
        <fullName evidence="2">Helix-turn-helix protein</fullName>
    </submittedName>
</protein>
<evidence type="ECO:0000259" key="1">
    <source>
        <dbReference type="PROSITE" id="PS50943"/>
    </source>
</evidence>
<reference evidence="2 3" key="1">
    <citation type="submission" date="2018-05" db="EMBL/GenBank/DDBJ databases">
        <title>Genomic Encyclopedia of Type Strains, Phase IV (KMG-IV): sequencing the most valuable type-strain genomes for metagenomic binning, comparative biology and taxonomic classification.</title>
        <authorList>
            <person name="Goeker M."/>
        </authorList>
    </citation>
    <scope>NUCLEOTIDE SEQUENCE [LARGE SCALE GENOMIC DNA]</scope>
    <source>
        <strain evidence="2 3">DSM 44704</strain>
    </source>
</reference>
<dbReference type="InterPro" id="IPR043917">
    <property type="entry name" value="DUF5753"/>
</dbReference>
<dbReference type="InterPro" id="IPR010982">
    <property type="entry name" value="Lambda_DNA-bd_dom_sf"/>
</dbReference>
<dbReference type="Pfam" id="PF19054">
    <property type="entry name" value="DUF5753"/>
    <property type="match status" value="1"/>
</dbReference>
<dbReference type="AlphaFoldDB" id="A0A318KHZ5"/>
<sequence>MTPTGSTIPRRMLARQLRELRESAGVSAESARQAIGVGKQTLWRMETGQHVRLNPLFIERLCAVYGAPEDVTRMLLGLVAETRRTGWWQTYGNSIPEHFSLFVGLEESAKRTVSYQTVLLPGLLQTDAYRRAMIAVDSPAMPTAELDQRLELFTRRKARLTDSDNPLTFDAIVDEGSLRRAVGGPAVMAEQLDHLARVGELPNVSVRVVPFAAQAYVGLAVGPFVLLEFARHPTAPLTEPPVVYRPGRTGSEYLQKTEEVRQYQEAYAVLERCALDESGSRALIHGIAKDHAT</sequence>
<comment type="caution">
    <text evidence="2">The sequence shown here is derived from an EMBL/GenBank/DDBJ whole genome shotgun (WGS) entry which is preliminary data.</text>
</comment>
<gene>
    <name evidence="2" type="ORF">DFR70_110127</name>
</gene>
<dbReference type="OrthoDB" id="4518607at2"/>
<dbReference type="CDD" id="cd00093">
    <property type="entry name" value="HTH_XRE"/>
    <property type="match status" value="1"/>
</dbReference>
<proteinExistence type="predicted"/>
<dbReference type="EMBL" id="QJKF01000010">
    <property type="protein sequence ID" value="PXX60287.1"/>
    <property type="molecule type" value="Genomic_DNA"/>
</dbReference>
<name>A0A318KHZ5_9NOCA</name>
<dbReference type="Gene3D" id="1.10.260.40">
    <property type="entry name" value="lambda repressor-like DNA-binding domains"/>
    <property type="match status" value="1"/>
</dbReference>
<evidence type="ECO:0000313" key="2">
    <source>
        <dbReference type="EMBL" id="PXX60287.1"/>
    </source>
</evidence>
<dbReference type="GO" id="GO:0003677">
    <property type="term" value="F:DNA binding"/>
    <property type="evidence" value="ECO:0007669"/>
    <property type="project" value="InterPro"/>
</dbReference>
<dbReference type="SUPFAM" id="SSF47413">
    <property type="entry name" value="lambda repressor-like DNA-binding domains"/>
    <property type="match status" value="1"/>
</dbReference>
<dbReference type="Proteomes" id="UP000247569">
    <property type="component" value="Unassembled WGS sequence"/>
</dbReference>
<accession>A0A318KHZ5</accession>